<accession>A0A6F8U1P2</accession>
<sequence length="128" mass="14649">MIEHYLACRHEFGGRGPDAYDCWGQVRDVRANVFGWEWLPSFGAIEDGDKRGLTRAVLAERVKFREVAPVPGAIATVWRGRLCTHVAVVVEIDERLGVLETNPSTGPRWLSVADFERNYMKVIYYHDR</sequence>
<dbReference type="Proteomes" id="UP000502259">
    <property type="component" value="Chromosome"/>
</dbReference>
<evidence type="ECO:0000313" key="1">
    <source>
        <dbReference type="EMBL" id="BCB06805.1"/>
    </source>
</evidence>
<keyword evidence="2" id="KW-1185">Reference proteome</keyword>
<dbReference type="AlphaFoldDB" id="A0A6F8U1P2"/>
<evidence type="ECO:0000313" key="2">
    <source>
        <dbReference type="Proteomes" id="UP000502259"/>
    </source>
</evidence>
<organism evidence="1 2">
    <name type="scientific">Halomonas hydrothermalis</name>
    <dbReference type="NCBI Taxonomy" id="115561"/>
    <lineage>
        <taxon>Bacteria</taxon>
        <taxon>Pseudomonadati</taxon>
        <taxon>Pseudomonadota</taxon>
        <taxon>Gammaproteobacteria</taxon>
        <taxon>Oceanospirillales</taxon>
        <taxon>Halomonadaceae</taxon>
        <taxon>Halomonas</taxon>
    </lineage>
</organism>
<proteinExistence type="predicted"/>
<name>A0A6F8U1P2_9GAMM</name>
<reference evidence="1 2" key="1">
    <citation type="submission" date="2020-03" db="EMBL/GenBank/DDBJ databases">
        <title>Complete Genome Sequence of Halomonas hydrothermalis Strain Slthf2, Halophilic Bacterium Isolated from Deep-Sea Hydrothermal-Vent Environments.</title>
        <authorList>
            <person name="Takeyama N."/>
            <person name="Huang M."/>
            <person name="Sato K."/>
            <person name="Galipon J."/>
            <person name="Arakawa K."/>
        </authorList>
    </citation>
    <scope>NUCLEOTIDE SEQUENCE [LARGE SCALE GENOMIC DNA]</scope>
    <source>
        <strain evidence="1 2">Slthf2</strain>
    </source>
</reference>
<dbReference type="Gene3D" id="3.90.1720.10">
    <property type="entry name" value="endopeptidase domain like (from Nostoc punctiforme)"/>
    <property type="match status" value="1"/>
</dbReference>
<gene>
    <name evidence="1" type="ORF">HHSLTHF2_06950</name>
</gene>
<dbReference type="EMBL" id="AP022843">
    <property type="protein sequence ID" value="BCB06805.1"/>
    <property type="molecule type" value="Genomic_DNA"/>
</dbReference>
<dbReference type="RefSeq" id="WP_172420013.1">
    <property type="nucleotide sequence ID" value="NZ_AP022843.1"/>
</dbReference>
<protein>
    <recommendedName>
        <fullName evidence="3">Peptidase C51 domain-containing protein</fullName>
    </recommendedName>
</protein>
<evidence type="ECO:0008006" key="3">
    <source>
        <dbReference type="Google" id="ProtNLM"/>
    </source>
</evidence>